<dbReference type="InterPro" id="IPR000836">
    <property type="entry name" value="PRTase_dom"/>
</dbReference>
<dbReference type="SUPFAM" id="SSF53271">
    <property type="entry name" value="PRTase-like"/>
    <property type="match status" value="1"/>
</dbReference>
<feature type="domain" description="Phosphoribosyltransferase" evidence="13">
    <location>
        <begin position="52"/>
        <end position="177"/>
    </location>
</feature>
<dbReference type="GO" id="GO:0003999">
    <property type="term" value="F:adenine phosphoribosyltransferase activity"/>
    <property type="evidence" value="ECO:0007669"/>
    <property type="project" value="UniProtKB-EC"/>
</dbReference>
<gene>
    <name evidence="14" type="ORF">AURANDRAFT_52161</name>
</gene>
<keyword evidence="15" id="KW-1185">Reference proteome</keyword>
<evidence type="ECO:0000256" key="2">
    <source>
        <dbReference type="ARBA" id="ARBA00003968"/>
    </source>
</evidence>
<dbReference type="GO" id="GO:0005737">
    <property type="term" value="C:cytoplasm"/>
    <property type="evidence" value="ECO:0007669"/>
    <property type="project" value="UniProtKB-SubCell"/>
</dbReference>
<dbReference type="KEGG" id="aaf:AURANDRAFT_52161"/>
<comment type="pathway">
    <text evidence="4">Purine metabolism; AMP biosynthesis via salvage pathway; AMP from adenine: step 1/1.</text>
</comment>
<dbReference type="Gene3D" id="3.40.50.2020">
    <property type="match status" value="1"/>
</dbReference>
<keyword evidence="10" id="KW-0808">Transferase</keyword>
<evidence type="ECO:0000256" key="6">
    <source>
        <dbReference type="ARBA" id="ARBA00011738"/>
    </source>
</evidence>
<dbReference type="EC" id="2.4.2.7" evidence="7"/>
<dbReference type="CDD" id="cd06223">
    <property type="entry name" value="PRTases_typeI"/>
    <property type="match status" value="1"/>
</dbReference>
<dbReference type="PANTHER" id="PTHR11776">
    <property type="entry name" value="ADENINE PHOSPHORIBOSYLTRANSFERASE"/>
    <property type="match status" value="1"/>
</dbReference>
<name>F0XYP0_AURAN</name>
<comment type="subunit">
    <text evidence="6">Homodimer.</text>
</comment>
<evidence type="ECO:0000256" key="11">
    <source>
        <dbReference type="ARBA" id="ARBA00022726"/>
    </source>
</evidence>
<evidence type="ECO:0000256" key="1">
    <source>
        <dbReference type="ARBA" id="ARBA00000868"/>
    </source>
</evidence>
<evidence type="ECO:0000256" key="3">
    <source>
        <dbReference type="ARBA" id="ARBA00004496"/>
    </source>
</evidence>
<dbReference type="NCBIfam" id="NF002636">
    <property type="entry name" value="PRK02304.1-5"/>
    <property type="match status" value="1"/>
</dbReference>
<organism evidence="15">
    <name type="scientific">Aureococcus anophagefferens</name>
    <name type="common">Harmful bloom alga</name>
    <dbReference type="NCBI Taxonomy" id="44056"/>
    <lineage>
        <taxon>Eukaryota</taxon>
        <taxon>Sar</taxon>
        <taxon>Stramenopiles</taxon>
        <taxon>Ochrophyta</taxon>
        <taxon>Pelagophyceae</taxon>
        <taxon>Pelagomonadales</taxon>
        <taxon>Pelagomonadaceae</taxon>
        <taxon>Aureococcus</taxon>
    </lineage>
</organism>
<accession>F0XYP0</accession>
<feature type="region of interest" description="Disordered" evidence="12">
    <location>
        <begin position="173"/>
        <end position="253"/>
    </location>
</feature>
<evidence type="ECO:0000256" key="4">
    <source>
        <dbReference type="ARBA" id="ARBA00004659"/>
    </source>
</evidence>
<reference evidence="14 15" key="1">
    <citation type="journal article" date="2011" name="Proc. Natl. Acad. Sci. U.S.A.">
        <title>Niche of harmful alga Aureococcus anophagefferens revealed through ecogenomics.</title>
        <authorList>
            <person name="Gobler C.J."/>
            <person name="Berry D.L."/>
            <person name="Dyhrman S.T."/>
            <person name="Wilhelm S.W."/>
            <person name="Salamov A."/>
            <person name="Lobanov A.V."/>
            <person name="Zhang Y."/>
            <person name="Collier J.L."/>
            <person name="Wurch L.L."/>
            <person name="Kustka A.B."/>
            <person name="Dill B.D."/>
            <person name="Shah M."/>
            <person name="VerBerkmoes N.C."/>
            <person name="Kuo A."/>
            <person name="Terry A."/>
            <person name="Pangilinan J."/>
            <person name="Lindquist E.A."/>
            <person name="Lucas S."/>
            <person name="Paulsen I.T."/>
            <person name="Hattenrath-Lehmann T.K."/>
            <person name="Talmage S.C."/>
            <person name="Walker E.A."/>
            <person name="Koch F."/>
            <person name="Burson A.M."/>
            <person name="Marcoval M.A."/>
            <person name="Tang Y.Z."/>
            <person name="Lecleir G.R."/>
            <person name="Coyne K.J."/>
            <person name="Berg G.M."/>
            <person name="Bertrand E.M."/>
            <person name="Saito M.A."/>
            <person name="Gladyshev V.N."/>
            <person name="Grigoriev I.V."/>
        </authorList>
    </citation>
    <scope>NUCLEOTIDE SEQUENCE [LARGE SCALE GENOMIC DNA]</scope>
    <source>
        <strain evidence="15">CCMP 1984</strain>
    </source>
</reference>
<feature type="compositionally biased region" description="Basic and acidic residues" evidence="12">
    <location>
        <begin position="218"/>
        <end position="234"/>
    </location>
</feature>
<feature type="compositionally biased region" description="Low complexity" evidence="12">
    <location>
        <begin position="173"/>
        <end position="186"/>
    </location>
</feature>
<keyword evidence="11" id="KW-0660">Purine salvage</keyword>
<dbReference type="eggNOG" id="KOG1712">
    <property type="taxonomic scope" value="Eukaryota"/>
</dbReference>
<protein>
    <recommendedName>
        <fullName evidence="7">adenine phosphoribosyltransferase</fullName>
        <ecNumber evidence="7">2.4.2.7</ecNumber>
    </recommendedName>
</protein>
<dbReference type="PANTHER" id="PTHR11776:SF7">
    <property type="entry name" value="PHOSPHORIBOSYLTRANSFERASE DOMAIN-CONTAINING PROTEIN"/>
    <property type="match status" value="1"/>
</dbReference>
<evidence type="ECO:0000256" key="9">
    <source>
        <dbReference type="ARBA" id="ARBA00022676"/>
    </source>
</evidence>
<evidence type="ECO:0000256" key="7">
    <source>
        <dbReference type="ARBA" id="ARBA00011893"/>
    </source>
</evidence>
<sequence>MGMMQSTPCTPGTSRADYTQDGPVAQRIASVTPYFPFKGIDRFYDIGGFLKDPEAFALVVEVLVERYRDADIDSVCGLDARGFVLGPPLALALKKPFFMLRKKGKMPNAVTGAAYAKEYAGNDALSIPRGAVKAGDKVLVVDDLVATGGTLLAALDLIAKFDGVVPECARAAARGASPRRPPSARAQVRRRDQVPRRAGGLREARLRPRAHLGAHVRGHPDEERPRGRGHPDGRLRRRRRGALKVTSDRVGPR</sequence>
<dbReference type="InterPro" id="IPR050120">
    <property type="entry name" value="Adenine_PRTase"/>
</dbReference>
<evidence type="ECO:0000256" key="12">
    <source>
        <dbReference type="SAM" id="MobiDB-lite"/>
    </source>
</evidence>
<evidence type="ECO:0000313" key="14">
    <source>
        <dbReference type="EMBL" id="EGB11795.1"/>
    </source>
</evidence>
<evidence type="ECO:0000256" key="8">
    <source>
        <dbReference type="ARBA" id="ARBA00022490"/>
    </source>
</evidence>
<dbReference type="RefSeq" id="XP_009032924.1">
    <property type="nucleotide sequence ID" value="XM_009034676.1"/>
</dbReference>
<dbReference type="Proteomes" id="UP000002729">
    <property type="component" value="Unassembled WGS sequence"/>
</dbReference>
<keyword evidence="9" id="KW-0328">Glycosyltransferase</keyword>
<feature type="compositionally biased region" description="Basic and acidic residues" evidence="12">
    <location>
        <begin position="189"/>
        <end position="206"/>
    </location>
</feature>
<dbReference type="InterPro" id="IPR029057">
    <property type="entry name" value="PRTase-like"/>
</dbReference>
<dbReference type="EMBL" id="GL833121">
    <property type="protein sequence ID" value="EGB11795.1"/>
    <property type="molecule type" value="Genomic_DNA"/>
</dbReference>
<evidence type="ECO:0000313" key="15">
    <source>
        <dbReference type="Proteomes" id="UP000002729"/>
    </source>
</evidence>
<proteinExistence type="inferred from homology"/>
<dbReference type="OrthoDB" id="363185at2759"/>
<comment type="similarity">
    <text evidence="5">Belongs to the purine/pyrimidine phosphoribosyltransferase family.</text>
</comment>
<evidence type="ECO:0000259" key="13">
    <source>
        <dbReference type="Pfam" id="PF00156"/>
    </source>
</evidence>
<comment type="function">
    <text evidence="2">Catalyzes a salvage reaction resulting in the formation of AMP, that is energically less costly than de novo synthesis.</text>
</comment>
<evidence type="ECO:0000256" key="5">
    <source>
        <dbReference type="ARBA" id="ARBA00008391"/>
    </source>
</evidence>
<dbReference type="GO" id="GO:0006166">
    <property type="term" value="P:purine ribonucleoside salvage"/>
    <property type="evidence" value="ECO:0007669"/>
    <property type="project" value="UniProtKB-KW"/>
</dbReference>
<dbReference type="AlphaFoldDB" id="F0XYP0"/>
<evidence type="ECO:0000256" key="10">
    <source>
        <dbReference type="ARBA" id="ARBA00022679"/>
    </source>
</evidence>
<dbReference type="FunFam" id="3.40.50.2020:FF:000004">
    <property type="entry name" value="Adenine phosphoribosyltransferase"/>
    <property type="match status" value="1"/>
</dbReference>
<dbReference type="Pfam" id="PF00156">
    <property type="entry name" value="Pribosyltran"/>
    <property type="match status" value="1"/>
</dbReference>
<dbReference type="InParanoid" id="F0XYP0"/>
<comment type="catalytic activity">
    <reaction evidence="1">
        <text>AMP + diphosphate = 5-phospho-alpha-D-ribose 1-diphosphate + adenine</text>
        <dbReference type="Rhea" id="RHEA:16609"/>
        <dbReference type="ChEBI" id="CHEBI:16708"/>
        <dbReference type="ChEBI" id="CHEBI:33019"/>
        <dbReference type="ChEBI" id="CHEBI:58017"/>
        <dbReference type="ChEBI" id="CHEBI:456215"/>
        <dbReference type="EC" id="2.4.2.7"/>
    </reaction>
</comment>
<comment type="subcellular location">
    <subcellularLocation>
        <location evidence="3">Cytoplasm</location>
    </subcellularLocation>
</comment>
<feature type="compositionally biased region" description="Basic residues" evidence="12">
    <location>
        <begin position="207"/>
        <end position="217"/>
    </location>
</feature>
<dbReference type="GeneID" id="20222163"/>
<keyword evidence="8" id="KW-0963">Cytoplasm</keyword>